<dbReference type="SFLD" id="SFLDG00358">
    <property type="entry name" value="Main_(cytGST)"/>
    <property type="match status" value="1"/>
</dbReference>
<dbReference type="InterPro" id="IPR004045">
    <property type="entry name" value="Glutathione_S-Trfase_N"/>
</dbReference>
<dbReference type="EMBL" id="SMCO01000008">
    <property type="protein sequence ID" value="TCV85850.1"/>
    <property type="molecule type" value="Genomic_DNA"/>
</dbReference>
<dbReference type="SFLD" id="SFLDS00019">
    <property type="entry name" value="Glutathione_Transferase_(cytos"/>
    <property type="match status" value="1"/>
</dbReference>
<keyword evidence="5" id="KW-1185">Reference proteome</keyword>
<gene>
    <name evidence="4" type="ORF">EDC63_10858</name>
</gene>
<protein>
    <submittedName>
        <fullName evidence="4">Glutathione S-transferase</fullName>
    </submittedName>
</protein>
<dbReference type="OrthoDB" id="9782992at2"/>
<evidence type="ECO:0000313" key="4">
    <source>
        <dbReference type="EMBL" id="TCV85850.1"/>
    </source>
</evidence>
<dbReference type="InterPro" id="IPR004046">
    <property type="entry name" value="GST_C"/>
</dbReference>
<dbReference type="SFLD" id="SFLDG01151">
    <property type="entry name" value="Main.2:_Nu-like"/>
    <property type="match status" value="1"/>
</dbReference>
<accession>A0A4R3Y2D1</accession>
<proteinExistence type="inferred from homology"/>
<dbReference type="InterPro" id="IPR010987">
    <property type="entry name" value="Glutathione-S-Trfase_C-like"/>
</dbReference>
<dbReference type="PANTHER" id="PTHR44051:SF2">
    <property type="entry name" value="HYPOTHETICAL GLUTATHIONE S-TRANSFERASE LIKE PROTEIN"/>
    <property type="match status" value="1"/>
</dbReference>
<dbReference type="SUPFAM" id="SSF52833">
    <property type="entry name" value="Thioredoxin-like"/>
    <property type="match status" value="1"/>
</dbReference>
<dbReference type="Gene3D" id="1.20.1050.10">
    <property type="match status" value="1"/>
</dbReference>
<dbReference type="Pfam" id="PF02798">
    <property type="entry name" value="GST_N"/>
    <property type="match status" value="1"/>
</dbReference>
<dbReference type="PANTHER" id="PTHR44051">
    <property type="entry name" value="GLUTATHIONE S-TRANSFERASE-RELATED"/>
    <property type="match status" value="1"/>
</dbReference>
<feature type="domain" description="GST N-terminal" evidence="2">
    <location>
        <begin position="1"/>
        <end position="81"/>
    </location>
</feature>
<feature type="domain" description="GST C-terminal" evidence="3">
    <location>
        <begin position="83"/>
        <end position="201"/>
    </location>
</feature>
<evidence type="ECO:0000259" key="3">
    <source>
        <dbReference type="PROSITE" id="PS50405"/>
    </source>
</evidence>
<keyword evidence="4" id="KW-0808">Transferase</keyword>
<dbReference type="GO" id="GO:0016740">
    <property type="term" value="F:transferase activity"/>
    <property type="evidence" value="ECO:0007669"/>
    <property type="project" value="UniProtKB-KW"/>
</dbReference>
<dbReference type="Pfam" id="PF00043">
    <property type="entry name" value="GST_C"/>
    <property type="match status" value="1"/>
</dbReference>
<dbReference type="PROSITE" id="PS50405">
    <property type="entry name" value="GST_CTER"/>
    <property type="match status" value="1"/>
</dbReference>
<dbReference type="Gene3D" id="3.40.30.10">
    <property type="entry name" value="Glutaredoxin"/>
    <property type="match status" value="1"/>
</dbReference>
<dbReference type="Proteomes" id="UP000295367">
    <property type="component" value="Unassembled WGS sequence"/>
</dbReference>
<dbReference type="InterPro" id="IPR036249">
    <property type="entry name" value="Thioredoxin-like_sf"/>
</dbReference>
<dbReference type="CDD" id="cd03056">
    <property type="entry name" value="GST_N_4"/>
    <property type="match status" value="1"/>
</dbReference>
<evidence type="ECO:0000259" key="2">
    <source>
        <dbReference type="PROSITE" id="PS50404"/>
    </source>
</evidence>
<dbReference type="PROSITE" id="PS50404">
    <property type="entry name" value="GST_NTER"/>
    <property type="match status" value="1"/>
</dbReference>
<reference evidence="4 5" key="1">
    <citation type="submission" date="2019-03" db="EMBL/GenBank/DDBJ databases">
        <title>Genomic Encyclopedia of Type Strains, Phase IV (KMG-IV): sequencing the most valuable type-strain genomes for metagenomic binning, comparative biology and taxonomic classification.</title>
        <authorList>
            <person name="Goeker M."/>
        </authorList>
    </citation>
    <scope>NUCLEOTIDE SEQUENCE [LARGE SCALE GENOMIC DNA]</scope>
    <source>
        <strain evidence="4 5">DSM 100309</strain>
    </source>
</reference>
<comment type="caution">
    <text evidence="4">The sequence shown here is derived from an EMBL/GenBank/DDBJ whole genome shotgun (WGS) entry which is preliminary data.</text>
</comment>
<comment type="similarity">
    <text evidence="1">Belongs to the GST superfamily.</text>
</comment>
<evidence type="ECO:0000313" key="5">
    <source>
        <dbReference type="Proteomes" id="UP000295367"/>
    </source>
</evidence>
<dbReference type="AlphaFoldDB" id="A0A4R3Y2D1"/>
<organism evidence="4 5">
    <name type="scientific">Sulfurirhabdus autotrophica</name>
    <dbReference type="NCBI Taxonomy" id="1706046"/>
    <lineage>
        <taxon>Bacteria</taxon>
        <taxon>Pseudomonadati</taxon>
        <taxon>Pseudomonadota</taxon>
        <taxon>Betaproteobacteria</taxon>
        <taxon>Nitrosomonadales</taxon>
        <taxon>Sulfuricellaceae</taxon>
        <taxon>Sulfurirhabdus</taxon>
    </lineage>
</organism>
<name>A0A4R3Y2D1_9PROT</name>
<dbReference type="InterPro" id="IPR036282">
    <property type="entry name" value="Glutathione-S-Trfase_C_sf"/>
</dbReference>
<dbReference type="SUPFAM" id="SSF47616">
    <property type="entry name" value="GST C-terminal domain-like"/>
    <property type="match status" value="1"/>
</dbReference>
<dbReference type="RefSeq" id="WP_124946571.1">
    <property type="nucleotide sequence ID" value="NZ_BHVT01000037.1"/>
</dbReference>
<evidence type="ECO:0000256" key="1">
    <source>
        <dbReference type="RuleBase" id="RU003494"/>
    </source>
</evidence>
<sequence length="201" mass="23163">MKLFDYPLSGNGYKVRLLLAHLNKEYEYISLDILKGETRTPTFLDKNPNGRIPLLQLDDGSYLPESNAILYYLAQDSRYWPSSAIEQAQVLQWLFFEQYSHEPNIATARFWVSIKKIENTPFNAEMLSQKQIQGRAALEVMERHLQNRSFFVGDQYSIADIGLYAYTHVASEGGFDLSPYRAIGKWLDRVQAQSGHVTMKD</sequence>
<dbReference type="InterPro" id="IPR040079">
    <property type="entry name" value="Glutathione_S-Trfase"/>
</dbReference>